<evidence type="ECO:0000313" key="3">
    <source>
        <dbReference type="EMBL" id="SQI32389.1"/>
    </source>
</evidence>
<dbReference type="Gene3D" id="2.40.128.130">
    <property type="entry name" value="Autotransporter beta-domain"/>
    <property type="match status" value="1"/>
</dbReference>
<dbReference type="InterPro" id="IPR036709">
    <property type="entry name" value="Autotransporte_beta_dom_sf"/>
</dbReference>
<dbReference type="InterPro" id="IPR050909">
    <property type="entry name" value="Bact_Autotransporter_VF"/>
</dbReference>
<dbReference type="SUPFAM" id="SSF51126">
    <property type="entry name" value="Pectin lyase-like"/>
    <property type="match status" value="1"/>
</dbReference>
<dbReference type="PANTHER" id="PTHR12338">
    <property type="entry name" value="AUTOTRANSPORTER"/>
    <property type="match status" value="1"/>
</dbReference>
<gene>
    <name evidence="3" type="primary">icsA_1</name>
    <name evidence="3" type="ORF">NCTC12961_01135</name>
</gene>
<dbReference type="InterPro" id="IPR006315">
    <property type="entry name" value="OM_autotransptr_brl_dom"/>
</dbReference>
<sequence length="188" mass="20214">MNSLLGADDSPVNKLIVTGDVQQGATNVSINDLGGHGAQTIEGVKIVDVGGTSWGRFVKTDRIVAGAYDYDLIKKGQSWYLTSNLINPEPAPEPIPEPIPEPESVPAPEPMPDPQPTKPSIVRPEGGSYTANLAAANNLFMMTLHDRLGETQYIDALTGQPEVTSLWLRQLGGRNAWRDGSGQQKNPE</sequence>
<dbReference type="Gene3D" id="2.160.20.20">
    <property type="match status" value="1"/>
</dbReference>
<protein>
    <submittedName>
        <fullName evidence="3">Outer membrane protein IcsA autotransporter</fullName>
    </submittedName>
</protein>
<dbReference type="InterPro" id="IPR043990">
    <property type="entry name" value="AC_1"/>
</dbReference>
<evidence type="ECO:0000259" key="2">
    <source>
        <dbReference type="Pfam" id="PF18883"/>
    </source>
</evidence>
<dbReference type="CDD" id="cd01344">
    <property type="entry name" value="PL2_Passenger_AT"/>
    <property type="match status" value="1"/>
</dbReference>
<evidence type="ECO:0000256" key="1">
    <source>
        <dbReference type="SAM" id="MobiDB-lite"/>
    </source>
</evidence>
<reference evidence="3 4" key="1">
    <citation type="submission" date="2018-06" db="EMBL/GenBank/DDBJ databases">
        <authorList>
            <consortium name="Pathogen Informatics"/>
            <person name="Doyle S."/>
        </authorList>
    </citation>
    <scope>NUCLEOTIDE SEQUENCE [LARGE SCALE GENOMIC DNA]</scope>
    <source>
        <strain evidence="3 4">NCTC12961</strain>
    </source>
</reference>
<dbReference type="AlphaFoldDB" id="A0A2X4U149"/>
<dbReference type="Proteomes" id="UP000248897">
    <property type="component" value="Chromosome 1"/>
</dbReference>
<feature type="domain" description="Autochaperone" evidence="2">
    <location>
        <begin position="1"/>
        <end position="72"/>
    </location>
</feature>
<name>A0A2X4U149_SERPL</name>
<accession>A0A2X4U149</accession>
<dbReference type="PANTHER" id="PTHR12338:SF5">
    <property type="entry name" value="ANTIGEN 43-RELATED"/>
    <property type="match status" value="1"/>
</dbReference>
<proteinExistence type="predicted"/>
<feature type="compositionally biased region" description="Pro residues" evidence="1">
    <location>
        <begin position="90"/>
        <end position="117"/>
    </location>
</feature>
<evidence type="ECO:0000313" key="4">
    <source>
        <dbReference type="Proteomes" id="UP000248897"/>
    </source>
</evidence>
<organism evidence="3 4">
    <name type="scientific">Serratia plymuthica</name>
    <dbReference type="NCBI Taxonomy" id="82996"/>
    <lineage>
        <taxon>Bacteria</taxon>
        <taxon>Pseudomonadati</taxon>
        <taxon>Pseudomonadota</taxon>
        <taxon>Gammaproteobacteria</taxon>
        <taxon>Enterobacterales</taxon>
        <taxon>Yersiniaceae</taxon>
        <taxon>Serratia</taxon>
    </lineage>
</organism>
<dbReference type="Pfam" id="PF18883">
    <property type="entry name" value="AC_1"/>
    <property type="match status" value="1"/>
</dbReference>
<feature type="region of interest" description="Disordered" evidence="1">
    <location>
        <begin position="90"/>
        <end position="124"/>
    </location>
</feature>
<dbReference type="GO" id="GO:0019867">
    <property type="term" value="C:outer membrane"/>
    <property type="evidence" value="ECO:0007669"/>
    <property type="project" value="InterPro"/>
</dbReference>
<dbReference type="InterPro" id="IPR012332">
    <property type="entry name" value="Autotransporter_pectin_lyase_C"/>
</dbReference>
<dbReference type="EMBL" id="LS483469">
    <property type="protein sequence ID" value="SQI32389.1"/>
    <property type="molecule type" value="Genomic_DNA"/>
</dbReference>
<dbReference type="NCBIfam" id="TIGR01414">
    <property type="entry name" value="autotrans_barl"/>
    <property type="match status" value="1"/>
</dbReference>
<dbReference type="InterPro" id="IPR011050">
    <property type="entry name" value="Pectin_lyase_fold/virulence"/>
</dbReference>